<reference evidence="2" key="2">
    <citation type="submission" date="2024-06" db="EMBL/GenBank/DDBJ databases">
        <title>Micromonospora mangrovi CCTCC AA 2012012 genome sequences.</title>
        <authorList>
            <person name="Gao J."/>
        </authorList>
    </citation>
    <scope>NUCLEOTIDE SEQUENCE</scope>
    <source>
        <strain evidence="2">CCTCC AA 2012012</strain>
    </source>
</reference>
<dbReference type="EMBL" id="CP159342">
    <property type="protein sequence ID" value="XCH75258.1"/>
    <property type="molecule type" value="Genomic_DNA"/>
</dbReference>
<sequence>MNQQIRDARKKARDAQLRRELIEEELGQTRQSLSQAARALDSLTSGSSSAGHVRTRSWGQLTEELLRTQAELSETKLLLAQARTQLVLLGGELALLNDRLTERAGTATAGQPESWYRPTVASLPHWNVLRQLLCDRQWRPDQIARLDKLSTDVVSRLSDPRSEATVQRRGLIVGYPQAGMTTDMTAIVAKAIDAGYRFVIVFSGPYEAIRRQLQSRLDDHLAAPAGTSDVFRLTDELFDYKSLAAQVGGLRFEKSVHSAPLNDDRNLAQSGTRLIVVKKNLALIKRLVNDLKKISTPLDEIPVLIVDMDADSTSFSERRALGLALTKMIDMLPRAQYVGLVASPLSVELSQGGSAATLSPYDFILSVSRPEGYFGLRELNSPAPISSGFYLAHVRTVDRGSPGLREAMDMFVLSAAVRAYREGLSGGGFSPHRMLIIGPMRLELLEELRGQVFNMWKGSNFDTSAGRVRLRNLFESDIRPVSRHEEGLLPGSFEELLPSLDGMLDWFRGYPIEFAAEVGSSPFGTIVVSSPQKAGSLNTAGLTVVYLDAPARLSALPVIAAASGFRTGYQDLVRIYVPDESDGDGNGFRDHLAAYRDADEKIREDLASYALPYHGNA</sequence>
<reference evidence="1" key="1">
    <citation type="submission" date="2024-01" db="EMBL/GenBank/DDBJ databases">
        <title>The genome sequence of Micromonospora mangrovi CCTCC AA 2012012.</title>
        <authorList>
            <person name="Gao J."/>
        </authorList>
    </citation>
    <scope>NUCLEOTIDE SEQUENCE</scope>
    <source>
        <strain evidence="1">CCTCC AA 2012012</strain>
    </source>
</reference>
<proteinExistence type="predicted"/>
<gene>
    <name evidence="2" type="ORF">ABUL08_03880</name>
    <name evidence="1" type="ORF">VK199_03875</name>
</gene>
<organism evidence="1">
    <name type="scientific">Micromonospora sp. CCTCC AA 2012012</name>
    <dbReference type="NCBI Taxonomy" id="3111921"/>
    <lineage>
        <taxon>Bacteria</taxon>
        <taxon>Bacillati</taxon>
        <taxon>Actinomycetota</taxon>
        <taxon>Actinomycetes</taxon>
        <taxon>Micromonosporales</taxon>
        <taxon>Micromonosporaceae</taxon>
        <taxon>Micromonospora</taxon>
    </lineage>
</organism>
<name>A0AAU7MAU7_9ACTN</name>
<evidence type="ECO:0000313" key="2">
    <source>
        <dbReference type="EMBL" id="XCH75258.1"/>
    </source>
</evidence>
<dbReference type="EMBL" id="CP157762">
    <property type="protein sequence ID" value="XBP94559.1"/>
    <property type="molecule type" value="Genomic_DNA"/>
</dbReference>
<dbReference type="AlphaFoldDB" id="A0AAU7MAU7"/>
<dbReference type="RefSeq" id="WP_350934575.1">
    <property type="nucleotide sequence ID" value="NZ_CP157762.1"/>
</dbReference>
<protein>
    <submittedName>
        <fullName evidence="1">Uncharacterized protein</fullName>
    </submittedName>
</protein>
<accession>A0AAU7MAU7</accession>
<evidence type="ECO:0000313" key="1">
    <source>
        <dbReference type="EMBL" id="XBP94559.1"/>
    </source>
</evidence>